<dbReference type="GO" id="GO:0004747">
    <property type="term" value="F:ribokinase activity"/>
    <property type="evidence" value="ECO:0007669"/>
    <property type="project" value="UniProtKB-EC"/>
</dbReference>
<feature type="binding site" evidence="12">
    <location>
        <begin position="242"/>
        <end position="243"/>
    </location>
    <ligand>
        <name>ATP</name>
        <dbReference type="ChEBI" id="CHEBI:30616"/>
    </ligand>
</feature>
<dbReference type="EMBL" id="JBHSRI010000025">
    <property type="protein sequence ID" value="MFC6040710.1"/>
    <property type="molecule type" value="Genomic_DNA"/>
</dbReference>
<feature type="binding site" evidence="12">
    <location>
        <position position="243"/>
    </location>
    <ligand>
        <name>substrate</name>
    </ligand>
</feature>
<feature type="binding site" evidence="12">
    <location>
        <position position="239"/>
    </location>
    <ligand>
        <name>K(+)</name>
        <dbReference type="ChEBI" id="CHEBI:29103"/>
    </ligand>
</feature>
<evidence type="ECO:0000313" key="14">
    <source>
        <dbReference type="EMBL" id="MFC6040710.1"/>
    </source>
</evidence>
<dbReference type="CDD" id="cd01174">
    <property type="entry name" value="ribokinase"/>
    <property type="match status" value="1"/>
</dbReference>
<keyword evidence="15" id="KW-1185">Reference proteome</keyword>
<dbReference type="InterPro" id="IPR011611">
    <property type="entry name" value="PfkB_dom"/>
</dbReference>
<evidence type="ECO:0000256" key="10">
    <source>
        <dbReference type="ARBA" id="ARBA00022958"/>
    </source>
</evidence>
<dbReference type="EC" id="2.7.1.15" evidence="2 12"/>
<feature type="binding site" evidence="12">
    <location>
        <begin position="11"/>
        <end position="13"/>
    </location>
    <ligand>
        <name>substrate</name>
    </ligand>
</feature>
<keyword evidence="5 12" id="KW-0479">Metal-binding</keyword>
<comment type="catalytic activity">
    <reaction evidence="12">
        <text>D-ribose + ATP = D-ribose 5-phosphate + ADP + H(+)</text>
        <dbReference type="Rhea" id="RHEA:13697"/>
        <dbReference type="ChEBI" id="CHEBI:15378"/>
        <dbReference type="ChEBI" id="CHEBI:30616"/>
        <dbReference type="ChEBI" id="CHEBI:47013"/>
        <dbReference type="ChEBI" id="CHEBI:78346"/>
        <dbReference type="ChEBI" id="CHEBI:456216"/>
        <dbReference type="EC" id="2.7.1.15"/>
    </reaction>
</comment>
<comment type="subunit">
    <text evidence="12">Homodimer.</text>
</comment>
<feature type="binding site" evidence="12">
    <location>
        <position position="237"/>
    </location>
    <ligand>
        <name>K(+)</name>
        <dbReference type="ChEBI" id="CHEBI:29103"/>
    </ligand>
</feature>
<evidence type="ECO:0000256" key="6">
    <source>
        <dbReference type="ARBA" id="ARBA00022741"/>
    </source>
</evidence>
<keyword evidence="10 12" id="KW-0630">Potassium</keyword>
<feature type="domain" description="Carbohydrate kinase PfkB" evidence="13">
    <location>
        <begin position="1"/>
        <end position="284"/>
    </location>
</feature>
<evidence type="ECO:0000256" key="4">
    <source>
        <dbReference type="ARBA" id="ARBA00022679"/>
    </source>
</evidence>
<dbReference type="InterPro" id="IPR029056">
    <property type="entry name" value="Ribokinase-like"/>
</dbReference>
<comment type="similarity">
    <text evidence="1">Belongs to the carbohydrate kinase pfkB family.</text>
</comment>
<evidence type="ECO:0000259" key="13">
    <source>
        <dbReference type="Pfam" id="PF00294"/>
    </source>
</evidence>
<comment type="cofactor">
    <cofactor evidence="12">
        <name>Mg(2+)</name>
        <dbReference type="ChEBI" id="CHEBI:18420"/>
    </cofactor>
    <text evidence="12">Requires a divalent cation, most likely magnesium in vivo, as an electrophilic catalyst to aid phosphoryl group transfer. It is the chelate of the metal and the nucleotide that is the actual substrate.</text>
</comment>
<evidence type="ECO:0000256" key="8">
    <source>
        <dbReference type="ARBA" id="ARBA00022840"/>
    </source>
</evidence>
<dbReference type="Pfam" id="PF00294">
    <property type="entry name" value="PfkB"/>
    <property type="match status" value="1"/>
</dbReference>
<evidence type="ECO:0000256" key="2">
    <source>
        <dbReference type="ARBA" id="ARBA00012035"/>
    </source>
</evidence>
<comment type="caution">
    <text evidence="14">The sequence shown here is derived from an EMBL/GenBank/DDBJ whole genome shotgun (WGS) entry which is preliminary data.</text>
</comment>
<comment type="similarity">
    <text evidence="12">Belongs to the carbohydrate kinase PfkB family. Ribokinase subfamily.</text>
</comment>
<dbReference type="PANTHER" id="PTHR10584:SF166">
    <property type="entry name" value="RIBOKINASE"/>
    <property type="match status" value="1"/>
</dbReference>
<dbReference type="PROSITE" id="PS00584">
    <property type="entry name" value="PFKB_KINASES_2"/>
    <property type="match status" value="1"/>
</dbReference>
<reference evidence="15" key="1">
    <citation type="journal article" date="2019" name="Int. J. Syst. Evol. Microbiol.">
        <title>The Global Catalogue of Microorganisms (GCM) 10K type strain sequencing project: providing services to taxonomists for standard genome sequencing and annotation.</title>
        <authorList>
            <consortium name="The Broad Institute Genomics Platform"/>
            <consortium name="The Broad Institute Genome Sequencing Center for Infectious Disease"/>
            <person name="Wu L."/>
            <person name="Ma J."/>
        </authorList>
    </citation>
    <scope>NUCLEOTIDE SEQUENCE [LARGE SCALE GENOMIC DNA]</scope>
    <source>
        <strain evidence="15">CCUG 54527</strain>
    </source>
</reference>
<evidence type="ECO:0000256" key="5">
    <source>
        <dbReference type="ARBA" id="ARBA00022723"/>
    </source>
</evidence>
<gene>
    <name evidence="12 14" type="primary">rbsK</name>
    <name evidence="14" type="ORF">ACFPYN_14880</name>
</gene>
<evidence type="ECO:0000313" key="15">
    <source>
        <dbReference type="Proteomes" id="UP001596170"/>
    </source>
</evidence>
<keyword evidence="9 12" id="KW-0460">Magnesium</keyword>
<dbReference type="NCBIfam" id="TIGR02152">
    <property type="entry name" value="D_ribokin_bact"/>
    <property type="match status" value="1"/>
</dbReference>
<dbReference type="Gene3D" id="3.40.1190.20">
    <property type="match status" value="1"/>
</dbReference>
<comment type="function">
    <text evidence="12">Catalyzes the phosphorylation of ribose at O-5 in a reaction requiring ATP and magnesium. The resulting D-ribose-5-phosphate can then be used either for sythesis of nucleotides, histidine, and tryptophan, or as a component of the pentose phosphate pathway.</text>
</comment>
<dbReference type="HAMAP" id="MF_01987">
    <property type="entry name" value="Ribokinase"/>
    <property type="match status" value="1"/>
</dbReference>
<evidence type="ECO:0000256" key="7">
    <source>
        <dbReference type="ARBA" id="ARBA00022777"/>
    </source>
</evidence>
<dbReference type="InterPro" id="IPR002139">
    <property type="entry name" value="Ribo/fructo_kinase"/>
</dbReference>
<dbReference type="RefSeq" id="WP_377735253.1">
    <property type="nucleotide sequence ID" value="NZ_JBHSRI010000025.1"/>
</dbReference>
<protein>
    <recommendedName>
        <fullName evidence="3 12">Ribokinase</fullName>
        <shortName evidence="12">RK</shortName>
        <ecNumber evidence="2 12">2.7.1.15</ecNumber>
    </recommendedName>
</protein>
<keyword evidence="6 12" id="KW-0547">Nucleotide-binding</keyword>
<dbReference type="InterPro" id="IPR002173">
    <property type="entry name" value="Carboh/pur_kinase_PfkB_CS"/>
</dbReference>
<evidence type="ECO:0000256" key="3">
    <source>
        <dbReference type="ARBA" id="ARBA00016943"/>
    </source>
</evidence>
<keyword evidence="4 12" id="KW-0808">Transferase</keyword>
<feature type="binding site" evidence="12">
    <location>
        <position position="273"/>
    </location>
    <ligand>
        <name>K(+)</name>
        <dbReference type="ChEBI" id="CHEBI:29103"/>
    </ligand>
</feature>
<comment type="subcellular location">
    <subcellularLocation>
        <location evidence="12">Cytoplasm</location>
    </subcellularLocation>
</comment>
<comment type="caution">
    <text evidence="12">Lacks conserved residue(s) required for the propagation of feature annotation.</text>
</comment>
<feature type="active site" description="Proton acceptor" evidence="12">
    <location>
        <position position="243"/>
    </location>
</feature>
<dbReference type="PANTHER" id="PTHR10584">
    <property type="entry name" value="SUGAR KINASE"/>
    <property type="match status" value="1"/>
</dbReference>
<feature type="binding site" evidence="12">
    <location>
        <position position="278"/>
    </location>
    <ligand>
        <name>K(+)</name>
        <dbReference type="ChEBI" id="CHEBI:29103"/>
    </ligand>
</feature>
<keyword evidence="7 12" id="KW-0418">Kinase</keyword>
<organism evidence="14 15">
    <name type="scientific">Paenisporosarcina macmurdoensis</name>
    <dbReference type="NCBI Taxonomy" id="212659"/>
    <lineage>
        <taxon>Bacteria</taxon>
        <taxon>Bacillati</taxon>
        <taxon>Bacillota</taxon>
        <taxon>Bacilli</taxon>
        <taxon>Bacillales</taxon>
        <taxon>Caryophanaceae</taxon>
        <taxon>Paenisporosarcina</taxon>
    </lineage>
</organism>
<feature type="binding site" evidence="12">
    <location>
        <begin position="39"/>
        <end position="43"/>
    </location>
    <ligand>
        <name>substrate</name>
    </ligand>
</feature>
<evidence type="ECO:0000256" key="9">
    <source>
        <dbReference type="ARBA" id="ARBA00022842"/>
    </source>
</evidence>
<keyword evidence="11 12" id="KW-0119">Carbohydrate metabolism</keyword>
<feature type="binding site" evidence="12">
    <location>
        <begin position="211"/>
        <end position="216"/>
    </location>
    <ligand>
        <name>ATP</name>
        <dbReference type="ChEBI" id="CHEBI:30616"/>
    </ligand>
</feature>
<evidence type="ECO:0000256" key="12">
    <source>
        <dbReference type="HAMAP-Rule" id="MF_01987"/>
    </source>
</evidence>
<dbReference type="SUPFAM" id="SSF53613">
    <property type="entry name" value="Ribokinase-like"/>
    <property type="match status" value="1"/>
</dbReference>
<evidence type="ECO:0000256" key="1">
    <source>
        <dbReference type="ARBA" id="ARBA00005380"/>
    </source>
</evidence>
<accession>A0ABW1LB13</accession>
<feature type="binding site" evidence="12">
    <location>
        <position position="276"/>
    </location>
    <ligand>
        <name>K(+)</name>
        <dbReference type="ChEBI" id="CHEBI:29103"/>
    </ligand>
</feature>
<comment type="activity regulation">
    <text evidence="12">Activated by a monovalent cation that binds near, but not in, the active site. The most likely occupant of the site in vivo is potassium. Ion binding induces a conformational change that may alter substrate affinity.</text>
</comment>
<comment type="pathway">
    <text evidence="12">Carbohydrate metabolism; D-ribose degradation; D-ribose 5-phosphate from beta-D-ribopyranose: step 2/2.</text>
</comment>
<name>A0ABW1LB13_9BACL</name>
<evidence type="ECO:0000256" key="11">
    <source>
        <dbReference type="ARBA" id="ARBA00023277"/>
    </source>
</evidence>
<sequence length="297" mass="32523">MKKIAVVGSINIDYFVEANVLPEKGETVLGNQFFMSLGGKGANQAVAASRLGAKVSFFGSIGSDENSNYVKKMLQKEKVDIAHLNVAKDSHTGVAFIEICQSENRIVVIPGANRETNISYIERLLDEILEHDIVVLQLETPLEMIEHLVPKLFEKGKTILLNPAPALQIRKEILDKVTYLIPNEHEYQIVMNEKGTMEKLLKKFSNKLLITCGINGVKFFDGNTLVQVPAHKVDAVDTTGAGDTFCGAFAVALSEGKDLVDCIEFGNLAAGLSVKKKGAQSGMPFREEINLFVRGEL</sequence>
<feature type="binding site" evidence="12">
    <location>
        <position position="267"/>
    </location>
    <ligand>
        <name>ATP</name>
        <dbReference type="ChEBI" id="CHEBI:30616"/>
    </ligand>
</feature>
<keyword evidence="8 12" id="KW-0067">ATP-binding</keyword>
<dbReference type="PRINTS" id="PR00990">
    <property type="entry name" value="RIBOKINASE"/>
</dbReference>
<keyword evidence="12" id="KW-0963">Cytoplasm</keyword>
<feature type="binding site" evidence="12">
    <location>
        <position position="139"/>
    </location>
    <ligand>
        <name>substrate</name>
    </ligand>
</feature>
<dbReference type="Proteomes" id="UP001596170">
    <property type="component" value="Unassembled WGS sequence"/>
</dbReference>
<dbReference type="InterPro" id="IPR011877">
    <property type="entry name" value="Ribokinase"/>
</dbReference>
<feature type="binding site" evidence="12">
    <location>
        <position position="183"/>
    </location>
    <ligand>
        <name>ATP</name>
        <dbReference type="ChEBI" id="CHEBI:30616"/>
    </ligand>
</feature>
<proteinExistence type="inferred from homology"/>